<comment type="caution">
    <text evidence="27">The sequence shown here is derived from an EMBL/GenBank/DDBJ whole genome shotgun (WGS) entry which is preliminary data.</text>
</comment>
<evidence type="ECO:0000313" key="28">
    <source>
        <dbReference type="Proteomes" id="UP001457282"/>
    </source>
</evidence>
<dbReference type="Gene3D" id="1.10.510.10">
    <property type="entry name" value="Transferase(Phosphotransferase) domain 1"/>
    <property type="match status" value="1"/>
</dbReference>
<dbReference type="InterPro" id="IPR050528">
    <property type="entry name" value="L-type_Lectin-RKs"/>
</dbReference>
<keyword evidence="19" id="KW-0325">Glycoprotein</keyword>
<keyword evidence="11" id="KW-0430">Lectin</keyword>
<accession>A0AAW1YL32</accession>
<evidence type="ECO:0000256" key="25">
    <source>
        <dbReference type="SAM" id="SignalP"/>
    </source>
</evidence>
<dbReference type="GO" id="GO:0004674">
    <property type="term" value="F:protein serine/threonine kinase activity"/>
    <property type="evidence" value="ECO:0007669"/>
    <property type="project" value="UniProtKB-KW"/>
</dbReference>
<comment type="similarity">
    <text evidence="4">In the C-terminal section; belongs to the protein kinase superfamily. Ser/Thr protein kinase family.</text>
</comment>
<dbReference type="Gene3D" id="3.30.200.20">
    <property type="entry name" value="Phosphorylase Kinase, domain 1"/>
    <property type="match status" value="1"/>
</dbReference>
<reference evidence="27 28" key="1">
    <citation type="journal article" date="2023" name="G3 (Bethesda)">
        <title>A chromosome-length genome assembly and annotation of blackberry (Rubus argutus, cv. 'Hillquist').</title>
        <authorList>
            <person name="Bruna T."/>
            <person name="Aryal R."/>
            <person name="Dudchenko O."/>
            <person name="Sargent D.J."/>
            <person name="Mead D."/>
            <person name="Buti M."/>
            <person name="Cavallini A."/>
            <person name="Hytonen T."/>
            <person name="Andres J."/>
            <person name="Pham M."/>
            <person name="Weisz D."/>
            <person name="Mascagni F."/>
            <person name="Usai G."/>
            <person name="Natali L."/>
            <person name="Bassil N."/>
            <person name="Fernandez G.E."/>
            <person name="Lomsadze A."/>
            <person name="Armour M."/>
            <person name="Olukolu B."/>
            <person name="Poorten T."/>
            <person name="Britton C."/>
            <person name="Davik J."/>
            <person name="Ashrafi H."/>
            <person name="Aiden E.L."/>
            <person name="Borodovsky M."/>
            <person name="Worthington M."/>
        </authorList>
    </citation>
    <scope>NUCLEOTIDE SEQUENCE [LARGE SCALE GENOMIC DNA]</scope>
    <source>
        <strain evidence="27">PI 553951</strain>
    </source>
</reference>
<feature type="signal peptide" evidence="25">
    <location>
        <begin position="1"/>
        <end position="25"/>
    </location>
</feature>
<proteinExistence type="inferred from homology"/>
<dbReference type="FunFam" id="1.10.510.10:FF:000240">
    <property type="entry name" value="Lectin-domain containing receptor kinase A4.3"/>
    <property type="match status" value="1"/>
</dbReference>
<keyword evidence="8" id="KW-0808">Transferase</keyword>
<dbReference type="FunFam" id="2.60.120.200:FF:000103">
    <property type="entry name" value="L-type lectin-domain containing receptor kinase IX.1"/>
    <property type="match status" value="1"/>
</dbReference>
<evidence type="ECO:0000256" key="9">
    <source>
        <dbReference type="ARBA" id="ARBA00022692"/>
    </source>
</evidence>
<evidence type="ECO:0000256" key="12">
    <source>
        <dbReference type="ARBA" id="ARBA00022741"/>
    </source>
</evidence>
<dbReference type="CDD" id="cd06899">
    <property type="entry name" value="lectin_legume_LecRK_Arcelin_ConA"/>
    <property type="match status" value="1"/>
</dbReference>
<dbReference type="AlphaFoldDB" id="A0AAW1YL32"/>
<dbReference type="Pfam" id="PF00139">
    <property type="entry name" value="Lectin_legB"/>
    <property type="match status" value="1"/>
</dbReference>
<comment type="subcellular location">
    <subcellularLocation>
        <location evidence="1">Cell membrane</location>
        <topology evidence="1">Single-pass type I membrane protein</topology>
    </subcellularLocation>
</comment>
<evidence type="ECO:0000256" key="10">
    <source>
        <dbReference type="ARBA" id="ARBA00022729"/>
    </source>
</evidence>
<dbReference type="PANTHER" id="PTHR27007">
    <property type="match status" value="1"/>
</dbReference>
<dbReference type="InterPro" id="IPR011009">
    <property type="entry name" value="Kinase-like_dom_sf"/>
</dbReference>
<dbReference type="InterPro" id="IPR000985">
    <property type="entry name" value="Lectin_LegA_CS"/>
</dbReference>
<feature type="binding site" evidence="23">
    <location>
        <position position="369"/>
    </location>
    <ligand>
        <name>ATP</name>
        <dbReference type="ChEBI" id="CHEBI:30616"/>
    </ligand>
</feature>
<keyword evidence="12 23" id="KW-0547">Nucleotide-binding</keyword>
<dbReference type="CDD" id="cd14066">
    <property type="entry name" value="STKc_IRAK"/>
    <property type="match status" value="1"/>
</dbReference>
<evidence type="ECO:0000256" key="19">
    <source>
        <dbReference type="ARBA" id="ARBA00023180"/>
    </source>
</evidence>
<dbReference type="EMBL" id="JBEDUW010000001">
    <property type="protein sequence ID" value="KAK9949316.1"/>
    <property type="molecule type" value="Genomic_DNA"/>
</dbReference>
<dbReference type="PROSITE" id="PS50011">
    <property type="entry name" value="PROTEIN_KINASE_DOM"/>
    <property type="match status" value="1"/>
</dbReference>
<evidence type="ECO:0000256" key="2">
    <source>
        <dbReference type="ARBA" id="ARBA00007606"/>
    </source>
</evidence>
<evidence type="ECO:0000256" key="15">
    <source>
        <dbReference type="ARBA" id="ARBA00022840"/>
    </source>
</evidence>
<organism evidence="27 28">
    <name type="scientific">Rubus argutus</name>
    <name type="common">Southern blackberry</name>
    <dbReference type="NCBI Taxonomy" id="59490"/>
    <lineage>
        <taxon>Eukaryota</taxon>
        <taxon>Viridiplantae</taxon>
        <taxon>Streptophyta</taxon>
        <taxon>Embryophyta</taxon>
        <taxon>Tracheophyta</taxon>
        <taxon>Spermatophyta</taxon>
        <taxon>Magnoliopsida</taxon>
        <taxon>eudicotyledons</taxon>
        <taxon>Gunneridae</taxon>
        <taxon>Pentapetalae</taxon>
        <taxon>rosids</taxon>
        <taxon>fabids</taxon>
        <taxon>Rosales</taxon>
        <taxon>Rosaceae</taxon>
        <taxon>Rosoideae</taxon>
        <taxon>Rosoideae incertae sedis</taxon>
        <taxon>Rubus</taxon>
    </lineage>
</organism>
<keyword evidence="10 25" id="KW-0732">Signal</keyword>
<evidence type="ECO:0000256" key="23">
    <source>
        <dbReference type="PROSITE-ProRule" id="PRU10141"/>
    </source>
</evidence>
<keyword evidence="18" id="KW-0675">Receptor</keyword>
<dbReference type="EC" id="2.7.11.1" evidence="5"/>
<dbReference type="InterPro" id="IPR013320">
    <property type="entry name" value="ConA-like_dom_sf"/>
</dbReference>
<dbReference type="FunFam" id="3.30.200.20:FF:000168">
    <property type="entry name" value="L-type lectin-domain containing receptor kinase IX.1"/>
    <property type="match status" value="1"/>
</dbReference>
<evidence type="ECO:0000259" key="26">
    <source>
        <dbReference type="PROSITE" id="PS50011"/>
    </source>
</evidence>
<comment type="function">
    <text evidence="20">Involved in resistance response to the pathogenic oomycetes Phytophthora infestans and Phytophthora capsici.</text>
</comment>
<feature type="transmembrane region" description="Helical" evidence="24">
    <location>
        <begin position="273"/>
        <end position="295"/>
    </location>
</feature>
<dbReference type="InterPro" id="IPR000719">
    <property type="entry name" value="Prot_kinase_dom"/>
</dbReference>
<evidence type="ECO:0000256" key="14">
    <source>
        <dbReference type="ARBA" id="ARBA00022821"/>
    </source>
</evidence>
<feature type="domain" description="Protein kinase" evidence="26">
    <location>
        <begin position="339"/>
        <end position="615"/>
    </location>
</feature>
<keyword evidence="6" id="KW-1003">Cell membrane</keyword>
<dbReference type="SUPFAM" id="SSF49899">
    <property type="entry name" value="Concanavalin A-like lectins/glucanases"/>
    <property type="match status" value="1"/>
</dbReference>
<evidence type="ECO:0000256" key="3">
    <source>
        <dbReference type="ARBA" id="ARBA00008536"/>
    </source>
</evidence>
<evidence type="ECO:0000256" key="11">
    <source>
        <dbReference type="ARBA" id="ARBA00022734"/>
    </source>
</evidence>
<evidence type="ECO:0000256" key="17">
    <source>
        <dbReference type="ARBA" id="ARBA00023136"/>
    </source>
</evidence>
<gene>
    <name evidence="27" type="ORF">M0R45_004847</name>
</gene>
<keyword evidence="16 24" id="KW-1133">Transmembrane helix</keyword>
<dbReference type="SMART" id="SM00220">
    <property type="entry name" value="S_TKc"/>
    <property type="match status" value="1"/>
</dbReference>
<evidence type="ECO:0000256" key="16">
    <source>
        <dbReference type="ARBA" id="ARBA00022989"/>
    </source>
</evidence>
<evidence type="ECO:0000256" key="18">
    <source>
        <dbReference type="ARBA" id="ARBA00023170"/>
    </source>
</evidence>
<comment type="subunit">
    <text evidence="22">Interacts with ABCG40.</text>
</comment>
<evidence type="ECO:0000256" key="1">
    <source>
        <dbReference type="ARBA" id="ARBA00004251"/>
    </source>
</evidence>
<comment type="function">
    <text evidence="21">Promotes hydrogen peroxide H(2)O(2) production and cell death.</text>
</comment>
<comment type="similarity">
    <text evidence="2">Belongs to the leguminous lectin family.</text>
</comment>
<evidence type="ECO:0000256" key="5">
    <source>
        <dbReference type="ARBA" id="ARBA00012513"/>
    </source>
</evidence>
<evidence type="ECO:0000256" key="8">
    <source>
        <dbReference type="ARBA" id="ARBA00022679"/>
    </source>
</evidence>
<dbReference type="InterPro" id="IPR008271">
    <property type="entry name" value="Ser/Thr_kinase_AS"/>
</dbReference>
<comment type="similarity">
    <text evidence="3">In the N-terminal section; belongs to the leguminous lectin family.</text>
</comment>
<feature type="chain" id="PRO_5043452679" description="non-specific serine/threonine protein kinase" evidence="25">
    <location>
        <begin position="26"/>
        <end position="649"/>
    </location>
</feature>
<dbReference type="InterPro" id="IPR019825">
    <property type="entry name" value="Lectin_legB_Mn/Ca_BS"/>
</dbReference>
<dbReference type="PROSITE" id="PS00107">
    <property type="entry name" value="PROTEIN_KINASE_ATP"/>
    <property type="match status" value="1"/>
</dbReference>
<keyword evidence="9 24" id="KW-0812">Transmembrane</keyword>
<dbReference type="Gene3D" id="2.60.120.200">
    <property type="match status" value="1"/>
</dbReference>
<dbReference type="PROSITE" id="PS00308">
    <property type="entry name" value="LECTIN_LEGUME_ALPHA"/>
    <property type="match status" value="1"/>
</dbReference>
<keyword evidence="15 23" id="KW-0067">ATP-binding</keyword>
<dbReference type="SUPFAM" id="SSF56112">
    <property type="entry name" value="Protein kinase-like (PK-like)"/>
    <property type="match status" value="1"/>
</dbReference>
<dbReference type="GO" id="GO:0030246">
    <property type="term" value="F:carbohydrate binding"/>
    <property type="evidence" value="ECO:0007669"/>
    <property type="project" value="UniProtKB-KW"/>
</dbReference>
<evidence type="ECO:0000256" key="13">
    <source>
        <dbReference type="ARBA" id="ARBA00022777"/>
    </source>
</evidence>
<keyword evidence="7" id="KW-0723">Serine/threonine-protein kinase</keyword>
<dbReference type="PROSITE" id="PS00108">
    <property type="entry name" value="PROTEIN_KINASE_ST"/>
    <property type="match status" value="1"/>
</dbReference>
<dbReference type="InterPro" id="IPR001220">
    <property type="entry name" value="Legume_lectin_dom"/>
</dbReference>
<dbReference type="GO" id="GO:0002229">
    <property type="term" value="P:defense response to oomycetes"/>
    <property type="evidence" value="ECO:0007669"/>
    <property type="project" value="UniProtKB-ARBA"/>
</dbReference>
<dbReference type="GO" id="GO:0005886">
    <property type="term" value="C:plasma membrane"/>
    <property type="evidence" value="ECO:0007669"/>
    <property type="project" value="UniProtKB-SubCell"/>
</dbReference>
<name>A0AAW1YL32_RUBAR</name>
<dbReference type="Pfam" id="PF00069">
    <property type="entry name" value="Pkinase"/>
    <property type="match status" value="1"/>
</dbReference>
<evidence type="ECO:0000313" key="27">
    <source>
        <dbReference type="EMBL" id="KAK9949316.1"/>
    </source>
</evidence>
<protein>
    <recommendedName>
        <fullName evidence="5">non-specific serine/threonine protein kinase</fullName>
        <ecNumber evidence="5">2.7.11.1</ecNumber>
    </recommendedName>
</protein>
<evidence type="ECO:0000256" key="6">
    <source>
        <dbReference type="ARBA" id="ARBA00022475"/>
    </source>
</evidence>
<dbReference type="Proteomes" id="UP001457282">
    <property type="component" value="Unassembled WGS sequence"/>
</dbReference>
<dbReference type="GO" id="GO:0005524">
    <property type="term" value="F:ATP binding"/>
    <property type="evidence" value="ECO:0007669"/>
    <property type="project" value="UniProtKB-UniRule"/>
</dbReference>
<evidence type="ECO:0000256" key="24">
    <source>
        <dbReference type="SAM" id="Phobius"/>
    </source>
</evidence>
<evidence type="ECO:0000256" key="22">
    <source>
        <dbReference type="ARBA" id="ARBA00063357"/>
    </source>
</evidence>
<evidence type="ECO:0000256" key="7">
    <source>
        <dbReference type="ARBA" id="ARBA00022527"/>
    </source>
</evidence>
<dbReference type="PROSITE" id="PS00307">
    <property type="entry name" value="LECTIN_LEGUME_BETA"/>
    <property type="match status" value="1"/>
</dbReference>
<keyword evidence="17 24" id="KW-0472">Membrane</keyword>
<evidence type="ECO:0000256" key="21">
    <source>
        <dbReference type="ARBA" id="ARBA00058818"/>
    </source>
</evidence>
<keyword evidence="14" id="KW-0611">Plant defense</keyword>
<evidence type="ECO:0000256" key="20">
    <source>
        <dbReference type="ARBA" id="ARBA00058054"/>
    </source>
</evidence>
<keyword evidence="13" id="KW-0418">Kinase</keyword>
<dbReference type="GO" id="GO:0009626">
    <property type="term" value="P:plant-type hypersensitive response"/>
    <property type="evidence" value="ECO:0007669"/>
    <property type="project" value="UniProtKB-ARBA"/>
</dbReference>
<dbReference type="InterPro" id="IPR017441">
    <property type="entry name" value="Protein_kinase_ATP_BS"/>
</dbReference>
<sequence length="649" mass="71593">MASSSKSPASLPILFSLLFLPYASSIYFKLPRFEPGAANILYQGDAAPSIGAIELINTRSFVCRVGWATYAQRVPLWDSDTGKLTDFTTHFSFIIDTEGNPAYGHGISFFLAPVGFQIPPNSAGGFLGQFNSTTSDSPGNKIVTVEFDSFVNPGWDPLYQHVGINNNSIASSVTTGWNASLHSGNTTDVWIVYNATTKNLSVHWSYQTTSTPNENTSLHYQIDLMKILPEWVTIGFSAATSQFGEKNTLVSWEFSSTLDRTEASGKNGKKKKLVVGLTVSGVLIAGMFVALLVVLRRMKQKKRKTPETDNLTSMNNDLERGAGPRRISYTDLATATNNFSNERKLGHGGFGAVYWGYLADLDTVVAVKKISSGSRQGRKEYMTEVKIISSLRHRNLVQLIGWCHDGGQFLLVYEFMPNGSLDAHLFGKSRSALSWPVRYKISLGLGSVLLYLHEEWEQCVVHRDIKLSNIMLDSSFNVKLGDFGLARLMDHELRPQTTGVVGTIGYMAPEYIRTGRASKESDVYSFGVVTLEIATGKKSVDVMGKDTEMGLIEWVWDLYGKGKFLLAVDERLHSDYNEKQVECMMIVGLWCTHPDPSSRPSIRQAVHVLNFEAALPNLPANMPVPMYHAPTPSVSSGEPLITTSIEAGR</sequence>
<keyword evidence="28" id="KW-1185">Reference proteome</keyword>
<evidence type="ECO:0000256" key="4">
    <source>
        <dbReference type="ARBA" id="ARBA00010217"/>
    </source>
</evidence>